<dbReference type="EC" id="5.1.3.2" evidence="2"/>
<dbReference type="EMBL" id="KF900464">
    <property type="protein sequence ID" value="AIE95916.1"/>
    <property type="molecule type" value="Genomic_DNA"/>
</dbReference>
<dbReference type="InterPro" id="IPR036291">
    <property type="entry name" value="NAD(P)-bd_dom_sf"/>
</dbReference>
<accession>A0A075G2E8</accession>
<dbReference type="GO" id="GO:0003978">
    <property type="term" value="F:UDP-glucose 4-epimerase activity"/>
    <property type="evidence" value="ECO:0007669"/>
    <property type="project" value="UniProtKB-EC"/>
</dbReference>
<organism evidence="2">
    <name type="scientific">uncultured marine thaumarchaeote AD1000_71_A04</name>
    <dbReference type="NCBI Taxonomy" id="1455935"/>
    <lineage>
        <taxon>Archaea</taxon>
        <taxon>Nitrososphaerota</taxon>
        <taxon>environmental samples</taxon>
    </lineage>
</organism>
<name>A0A075G2E8_9ARCH</name>
<keyword evidence="2" id="KW-0413">Isomerase</keyword>
<evidence type="ECO:0000313" key="2">
    <source>
        <dbReference type="EMBL" id="AIE95916.1"/>
    </source>
</evidence>
<feature type="domain" description="NAD(P)-binding" evidence="1">
    <location>
        <begin position="4"/>
        <end position="313"/>
    </location>
</feature>
<protein>
    <submittedName>
        <fullName evidence="2">NAD dependent epimerase/dehydratase family protein (GalE, GALE)</fullName>
        <ecNumber evidence="2">5.1.3.2</ecNumber>
    </submittedName>
</protein>
<proteinExistence type="predicted"/>
<dbReference type="InterPro" id="IPR016040">
    <property type="entry name" value="NAD(P)-bd_dom"/>
</dbReference>
<evidence type="ECO:0000259" key="1">
    <source>
        <dbReference type="Pfam" id="PF16363"/>
    </source>
</evidence>
<dbReference type="Gene3D" id="3.40.50.720">
    <property type="entry name" value="NAD(P)-binding Rossmann-like Domain"/>
    <property type="match status" value="1"/>
</dbReference>
<dbReference type="AlphaFoldDB" id="A0A075G2E8"/>
<dbReference type="PANTHER" id="PTHR43000">
    <property type="entry name" value="DTDP-D-GLUCOSE 4,6-DEHYDRATASE-RELATED"/>
    <property type="match status" value="1"/>
</dbReference>
<dbReference type="SUPFAM" id="SSF51735">
    <property type="entry name" value="NAD(P)-binding Rossmann-fold domains"/>
    <property type="match status" value="1"/>
</dbReference>
<gene>
    <name evidence="2" type="primary">GALE</name>
    <name evidence="2" type="synonym">galE</name>
</gene>
<reference evidence="2" key="1">
    <citation type="journal article" date="2014" name="Genome Biol. Evol.">
        <title>Pangenome evidence for extensive interdomain horizontal transfer affecting lineage core and shell genes in uncultured planktonic thaumarchaeota and euryarchaeota.</title>
        <authorList>
            <person name="Deschamps P."/>
            <person name="Zivanovic Y."/>
            <person name="Moreira D."/>
            <person name="Rodriguez-Valera F."/>
            <person name="Lopez-Garcia P."/>
        </authorList>
    </citation>
    <scope>NUCLEOTIDE SEQUENCE</scope>
</reference>
<sequence length="324" mass="37299">MKILVTGSSGFYGSHLIDLLLKETDAEIYGVDNLHRLEDFPVDPFEIIEDKEKFNERFVNWEMDYRDLKAEKIDEAGIDTIIHLAALVSIPESMQKPMEYFESNEKGTFSLCQELLKTKSKPFLIYASSPEVYGNPVYTPMDTDHPCRPRSFYAATKLAAEKQCMVLHEWYKYPVSVIRNFNTYGENQSNSYRGYAAVVPEFVTRSLKNENIKIHGNGKQTRDLMYVKDAVEAYVRVMKEREKTQGEVFNIGTGIQTSILDLAKKIRDISGSSSELVYESERAADLERLEADCSKTEKLLKWKPEYTIDKGLDITISWFKKLLE</sequence>
<dbReference type="Pfam" id="PF16363">
    <property type="entry name" value="GDP_Man_Dehyd"/>
    <property type="match status" value="1"/>
</dbReference>